<dbReference type="InterPro" id="IPR036661">
    <property type="entry name" value="Luciferase-like_sf"/>
</dbReference>
<evidence type="ECO:0000256" key="1">
    <source>
        <dbReference type="ARBA" id="ARBA00023002"/>
    </source>
</evidence>
<dbReference type="Gene3D" id="3.20.20.30">
    <property type="entry name" value="Luciferase-like domain"/>
    <property type="match status" value="1"/>
</dbReference>
<dbReference type="InterPro" id="IPR019922">
    <property type="entry name" value="Lucif-like_OxRdatse_MSMEG_4141"/>
</dbReference>
<dbReference type="Proteomes" id="UP000019150">
    <property type="component" value="Chromosome"/>
</dbReference>
<name>W5TFY3_9NOCA</name>
<evidence type="ECO:0000259" key="2">
    <source>
        <dbReference type="Pfam" id="PF00296"/>
    </source>
</evidence>
<keyword evidence="1" id="KW-0560">Oxidoreductase</keyword>
<feature type="domain" description="Luciferase-like" evidence="2">
    <location>
        <begin position="37"/>
        <end position="285"/>
    </location>
</feature>
<reference evidence="3 4" key="1">
    <citation type="journal article" date="2014" name="Appl. Environ. Microbiol.">
        <title>Insights into the Microbial Degradation of Rubber and Gutta-Percha by Analysis of the Complete Genome of Nocardia nova SH22a.</title>
        <authorList>
            <person name="Luo Q."/>
            <person name="Hiessl S."/>
            <person name="Poehlein A."/>
            <person name="Daniel R."/>
            <person name="Steinbuchel A."/>
        </authorList>
    </citation>
    <scope>NUCLEOTIDE SEQUENCE [LARGE SCALE GENOMIC DNA]</scope>
    <source>
        <strain evidence="3">SH22a</strain>
    </source>
</reference>
<dbReference type="NCBIfam" id="TIGR03620">
    <property type="entry name" value="F420_MSMEG_4141"/>
    <property type="match status" value="1"/>
</dbReference>
<protein>
    <submittedName>
        <fullName evidence="3">Putative F420-dependent oxidoreductase</fullName>
    </submittedName>
</protein>
<dbReference type="KEGG" id="nno:NONO_c30860"/>
<accession>W5TFY3</accession>
<dbReference type="InterPro" id="IPR050564">
    <property type="entry name" value="F420-G6PD/mer"/>
</dbReference>
<dbReference type="STRING" id="1415166.NONO_c30860"/>
<evidence type="ECO:0000313" key="4">
    <source>
        <dbReference type="Proteomes" id="UP000019150"/>
    </source>
</evidence>
<keyword evidence="4" id="KW-1185">Reference proteome</keyword>
<evidence type="ECO:0000313" key="3">
    <source>
        <dbReference type="EMBL" id="AHH17873.1"/>
    </source>
</evidence>
<gene>
    <name evidence="3" type="ORF">NONO_c30860</name>
</gene>
<dbReference type="Pfam" id="PF00296">
    <property type="entry name" value="Bac_luciferase"/>
    <property type="match status" value="1"/>
</dbReference>
<dbReference type="EMBL" id="CP006850">
    <property type="protein sequence ID" value="AHH17873.1"/>
    <property type="molecule type" value="Genomic_DNA"/>
</dbReference>
<dbReference type="HOGENOM" id="CLU_079072_0_0_11"/>
<proteinExistence type="predicted"/>
<dbReference type="PATRIC" id="fig|1415166.3.peg.3165"/>
<dbReference type="InterPro" id="IPR011251">
    <property type="entry name" value="Luciferase-like_dom"/>
</dbReference>
<dbReference type="PANTHER" id="PTHR43244:SF1">
    <property type="entry name" value="5,10-METHYLENETETRAHYDROMETHANOPTERIN REDUCTASE"/>
    <property type="match status" value="1"/>
</dbReference>
<dbReference type="PANTHER" id="PTHR43244">
    <property type="match status" value="1"/>
</dbReference>
<dbReference type="SUPFAM" id="SSF51679">
    <property type="entry name" value="Bacterial luciferase-like"/>
    <property type="match status" value="1"/>
</dbReference>
<organism evidence="3 4">
    <name type="scientific">Nocardia nova SH22a</name>
    <dbReference type="NCBI Taxonomy" id="1415166"/>
    <lineage>
        <taxon>Bacteria</taxon>
        <taxon>Bacillati</taxon>
        <taxon>Actinomycetota</taxon>
        <taxon>Actinomycetes</taxon>
        <taxon>Mycobacteriales</taxon>
        <taxon>Nocardiaceae</taxon>
        <taxon>Nocardia</taxon>
    </lineage>
</organism>
<dbReference type="RefSeq" id="WP_202807992.1">
    <property type="nucleotide sequence ID" value="NZ_CP006850.1"/>
</dbReference>
<dbReference type="eggNOG" id="COG2141">
    <property type="taxonomic scope" value="Bacteria"/>
</dbReference>
<dbReference type="GO" id="GO:0016705">
    <property type="term" value="F:oxidoreductase activity, acting on paired donors, with incorporation or reduction of molecular oxygen"/>
    <property type="evidence" value="ECO:0007669"/>
    <property type="project" value="InterPro"/>
</dbReference>
<sequence length="320" mass="34395">MSDASGPMVVHDVRRRMGSVGVWLAPPTLRVAPVVAERDAAAEIEASGYGSLWSGEGIGGKEAFAHHAVLLAATDSLVIGTGVANLWARHGATMHAGAATLAEAYPARFILGVGVSHPHVAERSGHRYERPLQRMREYLDQMDTAAVAPDAPPATEGYLRMLAALGPRMLELARERADGAHPFLTPVEHTARAREILGPGKLLIPHQAVVLERDGAQARAIARSAFGFPRNRSSVYTRNYIGLGYDESDLVDGLSDRLLDAIVARGDESAIARRVQQHLDAGADHVLVHPLTREDLFADPRPDDLVAAVDHLRRLASALT</sequence>
<dbReference type="AlphaFoldDB" id="W5TFY3"/>